<proteinExistence type="predicted"/>
<reference evidence="1" key="2">
    <citation type="submission" date="2020-11" db="EMBL/GenBank/DDBJ databases">
        <authorList>
            <person name="McCartney M.A."/>
            <person name="Auch B."/>
            <person name="Kono T."/>
            <person name="Mallez S."/>
            <person name="Becker A."/>
            <person name="Gohl D.M."/>
            <person name="Silverstein K.A.T."/>
            <person name="Koren S."/>
            <person name="Bechman K.B."/>
            <person name="Herman A."/>
            <person name="Abrahante J.E."/>
            <person name="Garbe J."/>
        </authorList>
    </citation>
    <scope>NUCLEOTIDE SEQUENCE</scope>
    <source>
        <strain evidence="1">Duluth1</strain>
        <tissue evidence="1">Whole animal</tissue>
    </source>
</reference>
<dbReference type="Proteomes" id="UP000828390">
    <property type="component" value="Unassembled WGS sequence"/>
</dbReference>
<dbReference type="EMBL" id="JAIWYP010000006">
    <property type="protein sequence ID" value="KAH3812557.1"/>
    <property type="molecule type" value="Genomic_DNA"/>
</dbReference>
<organism evidence="1 2">
    <name type="scientific">Dreissena polymorpha</name>
    <name type="common">Zebra mussel</name>
    <name type="synonym">Mytilus polymorpha</name>
    <dbReference type="NCBI Taxonomy" id="45954"/>
    <lineage>
        <taxon>Eukaryota</taxon>
        <taxon>Metazoa</taxon>
        <taxon>Spiralia</taxon>
        <taxon>Lophotrochozoa</taxon>
        <taxon>Mollusca</taxon>
        <taxon>Bivalvia</taxon>
        <taxon>Autobranchia</taxon>
        <taxon>Heteroconchia</taxon>
        <taxon>Euheterodonta</taxon>
        <taxon>Imparidentia</taxon>
        <taxon>Neoheterodontei</taxon>
        <taxon>Myida</taxon>
        <taxon>Dreissenoidea</taxon>
        <taxon>Dreissenidae</taxon>
        <taxon>Dreissena</taxon>
    </lineage>
</organism>
<sequence length="52" mass="5710">MWCDINRAKIAEWPALKVQCVVSGNAFVSNLLESDDQEGRHVSDGCTICGGW</sequence>
<comment type="caution">
    <text evidence="1">The sequence shown here is derived from an EMBL/GenBank/DDBJ whole genome shotgun (WGS) entry which is preliminary data.</text>
</comment>
<reference evidence="1" key="1">
    <citation type="journal article" date="2019" name="bioRxiv">
        <title>The Genome of the Zebra Mussel, Dreissena polymorpha: A Resource for Invasive Species Research.</title>
        <authorList>
            <person name="McCartney M.A."/>
            <person name="Auch B."/>
            <person name="Kono T."/>
            <person name="Mallez S."/>
            <person name="Zhang Y."/>
            <person name="Obille A."/>
            <person name="Becker A."/>
            <person name="Abrahante J.E."/>
            <person name="Garbe J."/>
            <person name="Badalamenti J.P."/>
            <person name="Herman A."/>
            <person name="Mangelson H."/>
            <person name="Liachko I."/>
            <person name="Sullivan S."/>
            <person name="Sone E.D."/>
            <person name="Koren S."/>
            <person name="Silverstein K.A.T."/>
            <person name="Beckman K.B."/>
            <person name="Gohl D.M."/>
        </authorList>
    </citation>
    <scope>NUCLEOTIDE SEQUENCE</scope>
    <source>
        <strain evidence="1">Duluth1</strain>
        <tissue evidence="1">Whole animal</tissue>
    </source>
</reference>
<evidence type="ECO:0000313" key="1">
    <source>
        <dbReference type="EMBL" id="KAH3812557.1"/>
    </source>
</evidence>
<evidence type="ECO:0000313" key="2">
    <source>
        <dbReference type="Proteomes" id="UP000828390"/>
    </source>
</evidence>
<name>A0A9D4JM78_DREPO</name>
<keyword evidence="2" id="KW-1185">Reference proteome</keyword>
<protein>
    <submittedName>
        <fullName evidence="1">Uncharacterized protein</fullName>
    </submittedName>
</protein>
<gene>
    <name evidence="1" type="ORF">DPMN_140992</name>
</gene>
<accession>A0A9D4JM78</accession>
<dbReference type="AlphaFoldDB" id="A0A9D4JM78"/>